<dbReference type="EMBL" id="CP018308">
    <property type="protein sequence ID" value="ASI89591.1"/>
    <property type="molecule type" value="Genomic_DNA"/>
</dbReference>
<name>A0AAN1FFC6_9VIBR</name>
<gene>
    <name evidence="3" type="ORF">BSZ05_07250</name>
</gene>
<dbReference type="PANTHER" id="PTHR47505">
    <property type="entry name" value="DNA UTILIZATION PROTEIN YHGH"/>
    <property type="match status" value="1"/>
</dbReference>
<accession>A0AAN1FFC6</accession>
<evidence type="ECO:0000256" key="1">
    <source>
        <dbReference type="ARBA" id="ARBA00008007"/>
    </source>
</evidence>
<dbReference type="Gene3D" id="3.40.50.2020">
    <property type="match status" value="1"/>
</dbReference>
<evidence type="ECO:0000259" key="2">
    <source>
        <dbReference type="Pfam" id="PF00156"/>
    </source>
</evidence>
<dbReference type="SUPFAM" id="SSF53271">
    <property type="entry name" value="PRTase-like"/>
    <property type="match status" value="1"/>
</dbReference>
<dbReference type="InterPro" id="IPR029057">
    <property type="entry name" value="PRTase-like"/>
</dbReference>
<dbReference type="InterPro" id="IPR000836">
    <property type="entry name" value="PRTase_dom"/>
</dbReference>
<proteinExistence type="inferred from homology"/>
<dbReference type="RefSeq" id="WP_231896617.1">
    <property type="nucleotide sequence ID" value="NZ_CP018308.1"/>
</dbReference>
<organism evidence="3 4">
    <name type="scientific">Vibrio mediterranei</name>
    <dbReference type="NCBI Taxonomy" id="689"/>
    <lineage>
        <taxon>Bacteria</taxon>
        <taxon>Pseudomonadati</taxon>
        <taxon>Pseudomonadota</taxon>
        <taxon>Gammaproteobacteria</taxon>
        <taxon>Vibrionales</taxon>
        <taxon>Vibrionaceae</taxon>
        <taxon>Vibrio</taxon>
    </lineage>
</organism>
<feature type="domain" description="Phosphoribosyltransferase" evidence="2">
    <location>
        <begin position="133"/>
        <end position="225"/>
    </location>
</feature>
<evidence type="ECO:0000313" key="4">
    <source>
        <dbReference type="Proteomes" id="UP000197092"/>
    </source>
</evidence>
<dbReference type="Pfam" id="PF00156">
    <property type="entry name" value="Pribosyltran"/>
    <property type="match status" value="1"/>
</dbReference>
<comment type="similarity">
    <text evidence="1">Belongs to the ComF/GntX family.</text>
</comment>
<evidence type="ECO:0000313" key="3">
    <source>
        <dbReference type="EMBL" id="ASI89591.1"/>
    </source>
</evidence>
<reference evidence="4" key="1">
    <citation type="submission" date="2016-12" db="EMBL/GenBank/DDBJ databases">
        <title>Comparative genomic analysis reveals the diversity, evolution, and environmental adaptation strategies of the genus Vibrio.</title>
        <authorList>
            <person name="Lin H."/>
            <person name="Wang X."/>
            <person name="Zhang X.-H."/>
        </authorList>
    </citation>
    <scope>NUCLEOTIDE SEQUENCE [LARGE SCALE GENOMIC DNA]</scope>
    <source>
        <strain evidence="4">QT6D1</strain>
    </source>
</reference>
<dbReference type="Proteomes" id="UP000197092">
    <property type="component" value="Chromosome 1"/>
</dbReference>
<dbReference type="InterPro" id="IPR051910">
    <property type="entry name" value="ComF/GntX_DNA_util-trans"/>
</dbReference>
<dbReference type="CDD" id="cd06223">
    <property type="entry name" value="PRTases_typeI"/>
    <property type="match status" value="1"/>
</dbReference>
<dbReference type="KEGG" id="vsh:BSZ05_07250"/>
<protein>
    <submittedName>
        <fullName evidence="3">Amidophosphoribosyltransferase</fullName>
    </submittedName>
</protein>
<dbReference type="PANTHER" id="PTHR47505:SF1">
    <property type="entry name" value="DNA UTILIZATION PROTEIN YHGH"/>
    <property type="match status" value="1"/>
</dbReference>
<dbReference type="AlphaFoldDB" id="A0AAN1FFC6"/>
<sequence>MKLSLPIPSQCHLCGLRIDSTMEHHLWCSHCHRQMALHIKRCHCCGLQIETQADKCGQCLKSPPPWHQMYCLGDYQYPLSTLIQQIKRQKRYWLLPPLARMLNSLILHPAPMVVTVPMSWHQYLLRGFNLSEVIANEIAKSTPQTQLMPNVFLKHARAPMQKTLDKTARLRNVRRAFSLHQRPKASHVAIIDDVVTTGATVRHLSELLLDVGVEKIDIYCLCRTPK</sequence>